<evidence type="ECO:0000256" key="1">
    <source>
        <dbReference type="ARBA" id="ARBA00001947"/>
    </source>
</evidence>
<reference evidence="10" key="2">
    <citation type="journal article" date="2021" name="PeerJ">
        <title>Extensive microbial diversity within the chicken gut microbiome revealed by metagenomics and culture.</title>
        <authorList>
            <person name="Gilroy R."/>
            <person name="Ravi A."/>
            <person name="Getino M."/>
            <person name="Pursley I."/>
            <person name="Horton D.L."/>
            <person name="Alikhan N.F."/>
            <person name="Baker D."/>
            <person name="Gharbi K."/>
            <person name="Hall N."/>
            <person name="Watson M."/>
            <person name="Adriaenssens E.M."/>
            <person name="Foster-Nyarko E."/>
            <person name="Jarju S."/>
            <person name="Secka A."/>
            <person name="Antonio M."/>
            <person name="Oren A."/>
            <person name="Chaudhuri R.R."/>
            <person name="La Ragione R."/>
            <person name="Hildebrand F."/>
            <person name="Pallen M.J."/>
        </authorList>
    </citation>
    <scope>NUCLEOTIDE SEQUENCE</scope>
    <source>
        <strain evidence="10">CHK195-4489</strain>
    </source>
</reference>
<organism evidence="10 11">
    <name type="scientific">Candidatus Egerieisoma faecipullorum</name>
    <dbReference type="NCBI Taxonomy" id="2840963"/>
    <lineage>
        <taxon>Bacteria</taxon>
        <taxon>Bacillati</taxon>
        <taxon>Bacillota</taxon>
        <taxon>Clostridia</taxon>
        <taxon>Eubacteriales</taxon>
        <taxon>Clostridiaceae</taxon>
        <taxon>Clostridiaceae incertae sedis</taxon>
        <taxon>Candidatus Egerieisoma</taxon>
    </lineage>
</organism>
<dbReference type="Gene3D" id="3.10.350.10">
    <property type="entry name" value="LysM domain"/>
    <property type="match status" value="1"/>
</dbReference>
<dbReference type="GO" id="GO:0008270">
    <property type="term" value="F:zinc ion binding"/>
    <property type="evidence" value="ECO:0007669"/>
    <property type="project" value="InterPro"/>
</dbReference>
<proteinExistence type="inferred from homology"/>
<evidence type="ECO:0000256" key="4">
    <source>
        <dbReference type="ARBA" id="ARBA00022801"/>
    </source>
</evidence>
<dbReference type="SUPFAM" id="SSF54106">
    <property type="entry name" value="LysM domain"/>
    <property type="match status" value="1"/>
</dbReference>
<protein>
    <submittedName>
        <fullName evidence="10">Peptidoglycan-binding protein</fullName>
    </submittedName>
</protein>
<dbReference type="AlphaFoldDB" id="A0A9D1IBD4"/>
<dbReference type="GO" id="GO:0004181">
    <property type="term" value="F:metallocarboxypeptidase activity"/>
    <property type="evidence" value="ECO:0007669"/>
    <property type="project" value="InterPro"/>
</dbReference>
<evidence type="ECO:0000313" key="10">
    <source>
        <dbReference type="EMBL" id="HIU30465.1"/>
    </source>
</evidence>
<name>A0A9D1IBD4_9CLOT</name>
<gene>
    <name evidence="10" type="ORF">IAD50_09255</name>
</gene>
<dbReference type="Pfam" id="PF01476">
    <property type="entry name" value="LysM"/>
    <property type="match status" value="1"/>
</dbReference>
<comment type="caution">
    <text evidence="7">Lacks conserved residue(s) required for the propagation of feature annotation.</text>
</comment>
<dbReference type="PROSITE" id="PS52035">
    <property type="entry name" value="PEPTIDASE_M14"/>
    <property type="match status" value="1"/>
</dbReference>
<dbReference type="SUPFAM" id="SSF47090">
    <property type="entry name" value="PGBD-like"/>
    <property type="match status" value="1"/>
</dbReference>
<dbReference type="InterPro" id="IPR036779">
    <property type="entry name" value="LysM_dom_sf"/>
</dbReference>
<dbReference type="PROSITE" id="PS51782">
    <property type="entry name" value="LYSM"/>
    <property type="match status" value="1"/>
</dbReference>
<keyword evidence="3" id="KW-0645">Protease</keyword>
<reference evidence="10" key="1">
    <citation type="submission" date="2020-10" db="EMBL/GenBank/DDBJ databases">
        <authorList>
            <person name="Gilroy R."/>
        </authorList>
    </citation>
    <scope>NUCLEOTIDE SEQUENCE</scope>
    <source>
        <strain evidence="10">CHK195-4489</strain>
    </source>
</reference>
<dbReference type="SMART" id="SM00257">
    <property type="entry name" value="LysM"/>
    <property type="match status" value="1"/>
</dbReference>
<dbReference type="InterPro" id="IPR002477">
    <property type="entry name" value="Peptidoglycan-bd-like"/>
</dbReference>
<evidence type="ECO:0000256" key="3">
    <source>
        <dbReference type="ARBA" id="ARBA00022670"/>
    </source>
</evidence>
<dbReference type="EMBL" id="DVMM01000206">
    <property type="protein sequence ID" value="HIU30465.1"/>
    <property type="molecule type" value="Genomic_DNA"/>
</dbReference>
<evidence type="ECO:0000256" key="6">
    <source>
        <dbReference type="ARBA" id="ARBA00023049"/>
    </source>
</evidence>
<evidence type="ECO:0000256" key="7">
    <source>
        <dbReference type="PROSITE-ProRule" id="PRU01379"/>
    </source>
</evidence>
<dbReference type="Pfam" id="PF00246">
    <property type="entry name" value="Peptidase_M14"/>
    <property type="match status" value="1"/>
</dbReference>
<dbReference type="PANTHER" id="PTHR11705:SF143">
    <property type="entry name" value="SLL0236 PROTEIN"/>
    <property type="match status" value="1"/>
</dbReference>
<dbReference type="InterPro" id="IPR036365">
    <property type="entry name" value="PGBD-like_sf"/>
</dbReference>
<dbReference type="GO" id="GO:0005615">
    <property type="term" value="C:extracellular space"/>
    <property type="evidence" value="ECO:0007669"/>
    <property type="project" value="TreeGrafter"/>
</dbReference>
<dbReference type="InterPro" id="IPR036366">
    <property type="entry name" value="PGBDSf"/>
</dbReference>
<dbReference type="Gene3D" id="1.10.101.10">
    <property type="entry name" value="PGBD-like superfamily/PGBD"/>
    <property type="match status" value="1"/>
</dbReference>
<feature type="domain" description="Peptidase M14" evidence="9">
    <location>
        <begin position="137"/>
        <end position="302"/>
    </location>
</feature>
<feature type="domain" description="LysM" evidence="8">
    <location>
        <begin position="77"/>
        <end position="121"/>
    </location>
</feature>
<dbReference type="Proteomes" id="UP000824089">
    <property type="component" value="Unassembled WGS sequence"/>
</dbReference>
<comment type="caution">
    <text evidence="10">The sequence shown here is derived from an EMBL/GenBank/DDBJ whole genome shotgun (WGS) entry which is preliminary data.</text>
</comment>
<keyword evidence="5" id="KW-0862">Zinc</keyword>
<dbReference type="GO" id="GO:0006508">
    <property type="term" value="P:proteolysis"/>
    <property type="evidence" value="ECO:0007669"/>
    <property type="project" value="UniProtKB-KW"/>
</dbReference>
<dbReference type="Gene3D" id="3.40.630.10">
    <property type="entry name" value="Zn peptidases"/>
    <property type="match status" value="1"/>
</dbReference>
<evidence type="ECO:0000259" key="9">
    <source>
        <dbReference type="PROSITE" id="PS52035"/>
    </source>
</evidence>
<dbReference type="PRINTS" id="PR00765">
    <property type="entry name" value="CRBOXYPTASEA"/>
</dbReference>
<dbReference type="InterPro" id="IPR000834">
    <property type="entry name" value="Peptidase_M14"/>
</dbReference>
<comment type="cofactor">
    <cofactor evidence="1">
        <name>Zn(2+)</name>
        <dbReference type="ChEBI" id="CHEBI:29105"/>
    </cofactor>
</comment>
<dbReference type="Pfam" id="PF01471">
    <property type="entry name" value="PG_binding_1"/>
    <property type="match status" value="1"/>
</dbReference>
<feature type="non-terminal residue" evidence="10">
    <location>
        <position position="302"/>
    </location>
</feature>
<comment type="similarity">
    <text evidence="2 7">Belongs to the peptidase M14 family.</text>
</comment>
<evidence type="ECO:0000259" key="8">
    <source>
        <dbReference type="PROSITE" id="PS51782"/>
    </source>
</evidence>
<keyword evidence="4" id="KW-0378">Hydrolase</keyword>
<dbReference type="PANTHER" id="PTHR11705">
    <property type="entry name" value="PROTEASE FAMILY M14 CARBOXYPEPTIDASE A,B"/>
    <property type="match status" value="1"/>
</dbReference>
<dbReference type="InterPro" id="IPR018392">
    <property type="entry name" value="LysM"/>
</dbReference>
<evidence type="ECO:0000313" key="11">
    <source>
        <dbReference type="Proteomes" id="UP000824089"/>
    </source>
</evidence>
<keyword evidence="6" id="KW-0482">Metalloprotease</keyword>
<dbReference type="CDD" id="cd00118">
    <property type="entry name" value="LysM"/>
    <property type="match status" value="1"/>
</dbReference>
<evidence type="ECO:0000256" key="5">
    <source>
        <dbReference type="ARBA" id="ARBA00022833"/>
    </source>
</evidence>
<sequence length="302" mass="33121">MKILRRGMRGPQVEMLQLALIRAGYNINGANGGIDGIFGESTWNAVTAFQRNNGLNADGIAGQATWKKLLPYVTGYINYRIERNDTFYRIAKRFGTTSEAIATANPGLNPSNLPIGSVITVPIGFYNGGSDVTYGRISYTWELLSLFIEGIKARYPFVQQSSVGESVLGRKLYCLTVGKGENTVLYNASHHANEWITTPVVLKYAENLAKQYAFGGRIGGYDAASIYNSGKIYFVPMVNPDGVDLVNGYFDADSTVYQAARDLAENYPAISFPDGWKANISGVDLNLNYPAGWEQAKEIKFA</sequence>
<evidence type="ECO:0000256" key="2">
    <source>
        <dbReference type="ARBA" id="ARBA00005988"/>
    </source>
</evidence>
<accession>A0A9D1IBD4</accession>
<dbReference type="SUPFAM" id="SSF53187">
    <property type="entry name" value="Zn-dependent exopeptidases"/>
    <property type="match status" value="1"/>
</dbReference>